<reference evidence="1" key="1">
    <citation type="submission" date="2021-01" db="EMBL/GenBank/DDBJ databases">
        <authorList>
            <person name="Corre E."/>
            <person name="Pelletier E."/>
            <person name="Niang G."/>
            <person name="Scheremetjew M."/>
            <person name="Finn R."/>
            <person name="Kale V."/>
            <person name="Holt S."/>
            <person name="Cochrane G."/>
            <person name="Meng A."/>
            <person name="Brown T."/>
            <person name="Cohen L."/>
        </authorList>
    </citation>
    <scope>NUCLEOTIDE SEQUENCE</scope>
    <source>
        <strain evidence="1">CCMP1594</strain>
    </source>
</reference>
<dbReference type="EMBL" id="HBJA01132502">
    <property type="protein sequence ID" value="CAE0834231.1"/>
    <property type="molecule type" value="Transcribed_RNA"/>
</dbReference>
<protein>
    <submittedName>
        <fullName evidence="1">Uncharacterized protein</fullName>
    </submittedName>
</protein>
<sequence>MPHKAPSWLPFWLGSLLRQHPGSILKQQQQLHKHQAAALPGTRHPLLRQLAFPVMMLMRRLWVLLLLRLMLRFPKAAVLLPLPLPMQLGHSLKAVPPMLLKAVPWPLGPSTIVFVHQAC</sequence>
<name>A0A6T2IQE6_9EUGL</name>
<evidence type="ECO:0000313" key="2">
    <source>
        <dbReference type="EMBL" id="CAE0834231.1"/>
    </source>
</evidence>
<proteinExistence type="predicted"/>
<dbReference type="AlphaFoldDB" id="A0A6T2IQE6"/>
<gene>
    <name evidence="1" type="ORF">EGYM00163_LOCUS45530</name>
    <name evidence="2" type="ORF">EGYM00163_LOCUS45531</name>
</gene>
<accession>A0A6T2IQE6</accession>
<evidence type="ECO:0000313" key="1">
    <source>
        <dbReference type="EMBL" id="CAE0834230.1"/>
    </source>
</evidence>
<dbReference type="EMBL" id="HBJA01132501">
    <property type="protein sequence ID" value="CAE0834230.1"/>
    <property type="molecule type" value="Transcribed_RNA"/>
</dbReference>
<organism evidence="1">
    <name type="scientific">Eutreptiella gymnastica</name>
    <dbReference type="NCBI Taxonomy" id="73025"/>
    <lineage>
        <taxon>Eukaryota</taxon>
        <taxon>Discoba</taxon>
        <taxon>Euglenozoa</taxon>
        <taxon>Euglenida</taxon>
        <taxon>Spirocuta</taxon>
        <taxon>Euglenophyceae</taxon>
        <taxon>Eutreptiales</taxon>
        <taxon>Eutreptiaceae</taxon>
        <taxon>Eutreptiella</taxon>
    </lineage>
</organism>